<dbReference type="InterPro" id="IPR011990">
    <property type="entry name" value="TPR-like_helical_dom_sf"/>
</dbReference>
<dbReference type="Gene3D" id="1.25.40.10">
    <property type="entry name" value="Tetratricopeptide repeat domain"/>
    <property type="match status" value="1"/>
</dbReference>
<dbReference type="PANTHER" id="PTHR47262">
    <property type="entry name" value="OS02G0132600 PROTEIN"/>
    <property type="match status" value="1"/>
</dbReference>
<gene>
    <name evidence="1" type="ORF">RchiOBHm_Chr5g0037551</name>
</gene>
<keyword evidence="2" id="KW-1185">Reference proteome</keyword>
<evidence type="ECO:0008006" key="3">
    <source>
        <dbReference type="Google" id="ProtNLM"/>
    </source>
</evidence>
<reference evidence="1 2" key="1">
    <citation type="journal article" date="2018" name="Nat. Genet.">
        <title>The Rosa genome provides new insights in the design of modern roses.</title>
        <authorList>
            <person name="Bendahmane M."/>
        </authorList>
    </citation>
    <scope>NUCLEOTIDE SEQUENCE [LARGE SCALE GENOMIC DNA]</scope>
    <source>
        <strain evidence="2">cv. Old Blush</strain>
    </source>
</reference>
<organism evidence="1 2">
    <name type="scientific">Rosa chinensis</name>
    <name type="common">China rose</name>
    <dbReference type="NCBI Taxonomy" id="74649"/>
    <lineage>
        <taxon>Eukaryota</taxon>
        <taxon>Viridiplantae</taxon>
        <taxon>Streptophyta</taxon>
        <taxon>Embryophyta</taxon>
        <taxon>Tracheophyta</taxon>
        <taxon>Spermatophyta</taxon>
        <taxon>Magnoliopsida</taxon>
        <taxon>eudicotyledons</taxon>
        <taxon>Gunneridae</taxon>
        <taxon>Pentapetalae</taxon>
        <taxon>rosids</taxon>
        <taxon>fabids</taxon>
        <taxon>Rosales</taxon>
        <taxon>Rosaceae</taxon>
        <taxon>Rosoideae</taxon>
        <taxon>Rosoideae incertae sedis</taxon>
        <taxon>Rosa</taxon>
    </lineage>
</organism>
<dbReference type="AlphaFoldDB" id="A0A2P6QBS4"/>
<accession>A0A2P6QBS4</accession>
<proteinExistence type="predicted"/>
<comment type="caution">
    <text evidence="1">The sequence shown here is derived from an EMBL/GenBank/DDBJ whole genome shotgun (WGS) entry which is preliminary data.</text>
</comment>
<dbReference type="Gramene" id="PRQ31625">
    <property type="protein sequence ID" value="PRQ31625"/>
    <property type="gene ID" value="RchiOBHm_Chr5g0037551"/>
</dbReference>
<dbReference type="PANTHER" id="PTHR47262:SF1">
    <property type="entry name" value="OS02G0132600 PROTEIN"/>
    <property type="match status" value="1"/>
</dbReference>
<evidence type="ECO:0000313" key="2">
    <source>
        <dbReference type="Proteomes" id="UP000238479"/>
    </source>
</evidence>
<dbReference type="EMBL" id="PDCK01000043">
    <property type="protein sequence ID" value="PRQ31625.1"/>
    <property type="molecule type" value="Genomic_DNA"/>
</dbReference>
<sequence length="73" mass="8308">MKEADVKPDSHTFSHLITNCNSEEDINMYYEEMKRSGIQVTKQVFMALVNAYAACGQFEKAKQVSLLLATLLY</sequence>
<name>A0A2P6QBS4_ROSCH</name>
<dbReference type="Proteomes" id="UP000238479">
    <property type="component" value="Chromosome 5"/>
</dbReference>
<evidence type="ECO:0000313" key="1">
    <source>
        <dbReference type="EMBL" id="PRQ31625.1"/>
    </source>
</evidence>
<protein>
    <recommendedName>
        <fullName evidence="3">Pentatricopeptide</fullName>
    </recommendedName>
</protein>
<dbReference type="STRING" id="74649.A0A2P6QBS4"/>